<proteinExistence type="predicted"/>
<feature type="compositionally biased region" description="Basic and acidic residues" evidence="1">
    <location>
        <begin position="353"/>
        <end position="363"/>
    </location>
</feature>
<dbReference type="Gene3D" id="1.20.930.20">
    <property type="entry name" value="Adaptor protein Cbl, N-terminal domain"/>
    <property type="match status" value="1"/>
</dbReference>
<protein>
    <recommendedName>
        <fullName evidence="2">MCAfunc domain-containing protein</fullName>
    </recommendedName>
</protein>
<accession>A0A8T0UYN6</accession>
<feature type="region of interest" description="Disordered" evidence="1">
    <location>
        <begin position="314"/>
        <end position="379"/>
    </location>
</feature>
<dbReference type="PANTHER" id="PTHR35832:SF6">
    <property type="entry name" value="EXPRESSED PROTEIN"/>
    <property type="match status" value="1"/>
</dbReference>
<dbReference type="Gene3D" id="3.30.70.100">
    <property type="match status" value="1"/>
</dbReference>
<name>A0A8T0UYN6_PANVG</name>
<dbReference type="EMBL" id="CM029041">
    <property type="protein sequence ID" value="KAG2627960.1"/>
    <property type="molecule type" value="Genomic_DNA"/>
</dbReference>
<dbReference type="Pfam" id="PF19584">
    <property type="entry name" value="MCAfunc"/>
    <property type="match status" value="1"/>
</dbReference>
<dbReference type="InterPro" id="IPR059179">
    <property type="entry name" value="MLKL-like_MCAfunc"/>
</dbReference>
<dbReference type="InterPro" id="IPR036537">
    <property type="entry name" value="Adaptor_Cbl_N_dom_sf"/>
</dbReference>
<gene>
    <name evidence="3" type="ORF">PVAP13_3KG266398</name>
</gene>
<dbReference type="InterPro" id="IPR045766">
    <property type="entry name" value="MCAfunc"/>
</dbReference>
<organism evidence="3 4">
    <name type="scientific">Panicum virgatum</name>
    <name type="common">Blackwell switchgrass</name>
    <dbReference type="NCBI Taxonomy" id="38727"/>
    <lineage>
        <taxon>Eukaryota</taxon>
        <taxon>Viridiplantae</taxon>
        <taxon>Streptophyta</taxon>
        <taxon>Embryophyta</taxon>
        <taxon>Tracheophyta</taxon>
        <taxon>Spermatophyta</taxon>
        <taxon>Magnoliopsida</taxon>
        <taxon>Liliopsida</taxon>
        <taxon>Poales</taxon>
        <taxon>Poaceae</taxon>
        <taxon>PACMAD clade</taxon>
        <taxon>Panicoideae</taxon>
        <taxon>Panicodae</taxon>
        <taxon>Paniceae</taxon>
        <taxon>Panicinae</taxon>
        <taxon>Panicum</taxon>
        <taxon>Panicum sect. Hiantes</taxon>
    </lineage>
</organism>
<sequence>MESLSSVGTIVRIAQDIAGAVATVSKNRSRCQKLAKRVQGIGDLLRELSAAEAGATTAGGGDATSELLRRLEEALRRALLLVRSCQDSGCPRSLLAGGRMADRFEQVDGEIDRCLLDLGVANRILIARLERQLRRGGVRRYRDPARTETVTLRIGMPCDDDTNAIKRSIGMLQGVTDVADAGAAAGGSSKDQFRVTVTSDAVDIPSLLDKVKEKLNRNVELVTTEDKKSLAAGGATATHMGSQNYRRCAIADEETKKEKPAAIAAAAAPNMAAGSSNQAPPPYAYLPFAVALVPIAGDASTMYLAPPPYPQGPPAAGYAVQAQRPSNPQRVHSNSGERCDGAGDANNHAAKKNCGDRDDEKKGSVVTAYGGGADKEADDPVLTAGGGKWKGGGKTAAADTVTAAAIGVPVHTVTAGVAGLVPVPPPSYGHGYLPCAPGRRDTGHCCWCQNN</sequence>
<evidence type="ECO:0000256" key="1">
    <source>
        <dbReference type="SAM" id="MobiDB-lite"/>
    </source>
</evidence>
<dbReference type="PANTHER" id="PTHR35832">
    <property type="entry name" value="OS12G0248400 PROTEIN-RELATED"/>
    <property type="match status" value="1"/>
</dbReference>
<evidence type="ECO:0000259" key="2">
    <source>
        <dbReference type="Pfam" id="PF19584"/>
    </source>
</evidence>
<evidence type="ECO:0000313" key="4">
    <source>
        <dbReference type="Proteomes" id="UP000823388"/>
    </source>
</evidence>
<reference evidence="3" key="1">
    <citation type="submission" date="2020-05" db="EMBL/GenBank/DDBJ databases">
        <title>WGS assembly of Panicum virgatum.</title>
        <authorList>
            <person name="Lovell J.T."/>
            <person name="Jenkins J."/>
            <person name="Shu S."/>
            <person name="Juenger T.E."/>
            <person name="Schmutz J."/>
        </authorList>
    </citation>
    <scope>NUCLEOTIDE SEQUENCE</scope>
    <source>
        <strain evidence="3">AP13</strain>
    </source>
</reference>
<feature type="compositionally biased region" description="Low complexity" evidence="1">
    <location>
        <begin position="314"/>
        <end position="323"/>
    </location>
</feature>
<dbReference type="CDD" id="cd21037">
    <property type="entry name" value="MLKL_NTD"/>
    <property type="match status" value="1"/>
</dbReference>
<comment type="caution">
    <text evidence="3">The sequence shown here is derived from an EMBL/GenBank/DDBJ whole genome shotgun (WGS) entry which is preliminary data.</text>
</comment>
<dbReference type="Proteomes" id="UP000823388">
    <property type="component" value="Chromosome 3K"/>
</dbReference>
<feature type="compositionally biased region" description="Polar residues" evidence="1">
    <location>
        <begin position="324"/>
        <end position="334"/>
    </location>
</feature>
<dbReference type="GO" id="GO:0007166">
    <property type="term" value="P:cell surface receptor signaling pathway"/>
    <property type="evidence" value="ECO:0007669"/>
    <property type="project" value="InterPro"/>
</dbReference>
<dbReference type="AlphaFoldDB" id="A0A8T0UYN6"/>
<feature type="domain" description="MCAfunc" evidence="2">
    <location>
        <begin position="17"/>
        <end position="133"/>
    </location>
</feature>
<evidence type="ECO:0000313" key="3">
    <source>
        <dbReference type="EMBL" id="KAG2627960.1"/>
    </source>
</evidence>
<keyword evidence="4" id="KW-1185">Reference proteome</keyword>